<dbReference type="PIRSF" id="PIRSF006060">
    <property type="entry name" value="AA_transporter"/>
    <property type="match status" value="1"/>
</dbReference>
<gene>
    <name evidence="10" type="primary">DIP5_1</name>
    <name evidence="10" type="ORF">LTR82_006473</name>
</gene>
<evidence type="ECO:0000256" key="1">
    <source>
        <dbReference type="ARBA" id="ARBA00004141"/>
    </source>
</evidence>
<accession>A0AAN6J9Q6</accession>
<feature type="domain" description="Amino acid permease/ SLC12A" evidence="9">
    <location>
        <begin position="65"/>
        <end position="144"/>
    </location>
</feature>
<evidence type="ECO:0000256" key="2">
    <source>
        <dbReference type="ARBA" id="ARBA00022448"/>
    </source>
</evidence>
<evidence type="ECO:0000256" key="3">
    <source>
        <dbReference type="ARBA" id="ARBA00022692"/>
    </source>
</evidence>
<evidence type="ECO:0000256" key="7">
    <source>
        <dbReference type="SAM" id="MobiDB-lite"/>
    </source>
</evidence>
<comment type="subcellular location">
    <subcellularLocation>
        <location evidence="1">Membrane</location>
        <topology evidence="1">Multi-pass membrane protein</topology>
    </subcellularLocation>
</comment>
<feature type="transmembrane region" description="Helical" evidence="8">
    <location>
        <begin position="568"/>
        <end position="585"/>
    </location>
</feature>
<sequence length="638" mass="69631">MATYNHNGRDGTYGDSNYRSGDTEKTPYEYQQTHSVSSPVTDAGKLSDPNDRHHSLQRGLSARQVSMIAIGGAIGTGLIIGTGTALKNAGPASILISYSIVGLIVYVVMAALGEMATWMPAAGGFVPYATRYGKIWEPAYAGMYVLALVQLQLLRPQKLSSSLSREHLAYFATLPPWFNVLSVIVLIRDLGQVDPALGFAVGYTYWFKYIITTPNQLTAGALVIQYWCPPERVNPGVFIAIFLVAIIVFNYLGIRFFGELEFWLSSIKVLTILGLIILMIILAAGGGPNHEATGFRYWHNPGAFAEYLAKGSLGKFLAVWSTMVTAVFAFLGTELIGVTVGEAQNPRRNVPRAIKLTFWRIVIFYIVSVFLLGLNVAYNDPLLTGATKKSNSAAASPFVVAIQIAGIKGLPGFLNACILIFVFSAANSDLYIASRTIHGLALKGQAPRFLATTDKRGVPVYGLALSALVCCIAFLNISTSSKLVFGYFVNLVSIFGLLSWITILVSHIYFVRARKAQGVPKSELRYTSPFGMWGSAIALFFCCLIALTKNFTVFIPSASYGRFDYKNFITGYLGIPLMIAGWKLVERTKGVTPLTADLYTGKDIIDADEQEWLAREAAEKASGRGPNVVYRHTLGYLF</sequence>
<dbReference type="EMBL" id="JASUXU010000016">
    <property type="protein sequence ID" value="KAK0322514.1"/>
    <property type="molecule type" value="Genomic_DNA"/>
</dbReference>
<feature type="transmembrane region" description="Helical" evidence="8">
    <location>
        <begin position="398"/>
        <end position="426"/>
    </location>
</feature>
<dbReference type="InterPro" id="IPR004840">
    <property type="entry name" value="Amino_acid_permease_CS"/>
</dbReference>
<dbReference type="Pfam" id="PF00324">
    <property type="entry name" value="AA_permease"/>
    <property type="match status" value="2"/>
</dbReference>
<comment type="caution">
    <text evidence="10">The sequence shown here is derived from an EMBL/GenBank/DDBJ whole genome shotgun (WGS) entry which is preliminary data.</text>
</comment>
<keyword evidence="4" id="KW-0029">Amino-acid transport</keyword>
<evidence type="ECO:0000256" key="6">
    <source>
        <dbReference type="ARBA" id="ARBA00023136"/>
    </source>
</evidence>
<keyword evidence="3 8" id="KW-0812">Transmembrane</keyword>
<proteinExistence type="predicted"/>
<dbReference type="Gene3D" id="1.20.1740.10">
    <property type="entry name" value="Amino acid/polyamine transporter I"/>
    <property type="match status" value="1"/>
</dbReference>
<feature type="region of interest" description="Disordered" evidence="7">
    <location>
        <begin position="1"/>
        <end position="56"/>
    </location>
</feature>
<evidence type="ECO:0000259" key="9">
    <source>
        <dbReference type="Pfam" id="PF00324"/>
    </source>
</evidence>
<feature type="transmembrane region" description="Helical" evidence="8">
    <location>
        <begin position="98"/>
        <end position="119"/>
    </location>
</feature>
<evidence type="ECO:0000313" key="10">
    <source>
        <dbReference type="EMBL" id="KAK0322514.1"/>
    </source>
</evidence>
<protein>
    <submittedName>
        <fullName evidence="10">Amino acid transporter</fullName>
    </submittedName>
</protein>
<feature type="transmembrane region" description="Helical" evidence="8">
    <location>
        <begin position="530"/>
        <end position="548"/>
    </location>
</feature>
<dbReference type="GO" id="GO:0016020">
    <property type="term" value="C:membrane"/>
    <property type="evidence" value="ECO:0007669"/>
    <property type="project" value="UniProtKB-SubCell"/>
</dbReference>
<evidence type="ECO:0000256" key="5">
    <source>
        <dbReference type="ARBA" id="ARBA00022989"/>
    </source>
</evidence>
<dbReference type="InterPro" id="IPR004841">
    <property type="entry name" value="AA-permease/SLC12A_dom"/>
</dbReference>
<dbReference type="FunFam" id="1.20.1740.10:FF:000006">
    <property type="entry name" value="General amino acid permease"/>
    <property type="match status" value="1"/>
</dbReference>
<feature type="transmembrane region" description="Helical" evidence="8">
    <location>
        <begin position="484"/>
        <end position="510"/>
    </location>
</feature>
<dbReference type="PROSITE" id="PS00218">
    <property type="entry name" value="AMINO_ACID_PERMEASE_1"/>
    <property type="match status" value="1"/>
</dbReference>
<dbReference type="PANTHER" id="PTHR43341:SF9">
    <property type="entry name" value="DICARBOXYLIC AMINO ACID PERMEASE"/>
    <property type="match status" value="1"/>
</dbReference>
<feature type="transmembrane region" description="Helical" evidence="8">
    <location>
        <begin position="168"/>
        <end position="187"/>
    </location>
</feature>
<keyword evidence="5 8" id="KW-1133">Transmembrane helix</keyword>
<dbReference type="GO" id="GO:0015171">
    <property type="term" value="F:amino acid transmembrane transporter activity"/>
    <property type="evidence" value="ECO:0007669"/>
    <property type="project" value="TreeGrafter"/>
</dbReference>
<feature type="transmembrane region" description="Helical" evidence="8">
    <location>
        <begin position="358"/>
        <end position="378"/>
    </location>
</feature>
<feature type="transmembrane region" description="Helical" evidence="8">
    <location>
        <begin position="458"/>
        <end position="478"/>
    </location>
</feature>
<keyword evidence="2" id="KW-0813">Transport</keyword>
<feature type="domain" description="Amino acid permease/ SLC12A" evidence="9">
    <location>
        <begin position="193"/>
        <end position="585"/>
    </location>
</feature>
<name>A0AAN6J9Q6_9PEZI</name>
<dbReference type="Proteomes" id="UP001168146">
    <property type="component" value="Unassembled WGS sequence"/>
</dbReference>
<evidence type="ECO:0000256" key="4">
    <source>
        <dbReference type="ARBA" id="ARBA00022970"/>
    </source>
</evidence>
<feature type="compositionally biased region" description="Polar residues" evidence="7">
    <location>
        <begin position="29"/>
        <end position="40"/>
    </location>
</feature>
<feature type="transmembrane region" description="Helical" evidence="8">
    <location>
        <begin position="269"/>
        <end position="287"/>
    </location>
</feature>
<feature type="transmembrane region" description="Helical" evidence="8">
    <location>
        <begin position="317"/>
        <end position="337"/>
    </location>
</feature>
<organism evidence="10 11">
    <name type="scientific">Friedmanniomyces endolithicus</name>
    <dbReference type="NCBI Taxonomy" id="329885"/>
    <lineage>
        <taxon>Eukaryota</taxon>
        <taxon>Fungi</taxon>
        <taxon>Dikarya</taxon>
        <taxon>Ascomycota</taxon>
        <taxon>Pezizomycotina</taxon>
        <taxon>Dothideomycetes</taxon>
        <taxon>Dothideomycetidae</taxon>
        <taxon>Mycosphaerellales</taxon>
        <taxon>Teratosphaeriaceae</taxon>
        <taxon>Friedmanniomyces</taxon>
    </lineage>
</organism>
<keyword evidence="6 8" id="KW-0472">Membrane</keyword>
<reference evidence="10" key="1">
    <citation type="submission" date="2021-12" db="EMBL/GenBank/DDBJ databases">
        <title>Black yeast isolated from Biological Soil Crust.</title>
        <authorList>
            <person name="Kurbessoian T."/>
        </authorList>
    </citation>
    <scope>NUCLEOTIDE SEQUENCE</scope>
    <source>
        <strain evidence="10">CCFEE 5208</strain>
    </source>
</reference>
<evidence type="ECO:0000256" key="8">
    <source>
        <dbReference type="SAM" id="Phobius"/>
    </source>
</evidence>
<dbReference type="PANTHER" id="PTHR43341">
    <property type="entry name" value="AMINO ACID PERMEASE"/>
    <property type="match status" value="1"/>
</dbReference>
<evidence type="ECO:0000313" key="11">
    <source>
        <dbReference type="Proteomes" id="UP001168146"/>
    </source>
</evidence>
<feature type="transmembrane region" description="Helical" evidence="8">
    <location>
        <begin position="139"/>
        <end position="156"/>
    </location>
</feature>
<feature type="transmembrane region" description="Helical" evidence="8">
    <location>
        <begin position="237"/>
        <end position="257"/>
    </location>
</feature>
<dbReference type="AlphaFoldDB" id="A0AAN6J9Q6"/>
<feature type="transmembrane region" description="Helical" evidence="8">
    <location>
        <begin position="65"/>
        <end position="86"/>
    </location>
</feature>
<dbReference type="InterPro" id="IPR050524">
    <property type="entry name" value="APC_YAT"/>
</dbReference>